<evidence type="ECO:0000313" key="2">
    <source>
        <dbReference type="Proteomes" id="UP000688947"/>
    </source>
</evidence>
<organism evidence="1 2">
    <name type="scientific">Phytophthora cactorum</name>
    <dbReference type="NCBI Taxonomy" id="29920"/>
    <lineage>
        <taxon>Eukaryota</taxon>
        <taxon>Sar</taxon>
        <taxon>Stramenopiles</taxon>
        <taxon>Oomycota</taxon>
        <taxon>Peronosporomycetes</taxon>
        <taxon>Peronosporales</taxon>
        <taxon>Peronosporaceae</taxon>
        <taxon>Phytophthora</taxon>
    </lineage>
</organism>
<protein>
    <submittedName>
        <fullName evidence="1">Uncharacterized protein</fullName>
    </submittedName>
</protein>
<feature type="non-terminal residue" evidence="1">
    <location>
        <position position="1"/>
    </location>
</feature>
<name>A0A8T1TPN9_9STRA</name>
<dbReference type="EMBL" id="JAENGZ010002760">
    <property type="protein sequence ID" value="KAG6942923.1"/>
    <property type="molecule type" value="Genomic_DNA"/>
</dbReference>
<gene>
    <name evidence="1" type="ORF">JG687_00018783</name>
</gene>
<accession>A0A8T1TPN9</accession>
<proteinExistence type="predicted"/>
<dbReference type="AlphaFoldDB" id="A0A8T1TPN9"/>
<dbReference type="Proteomes" id="UP000688947">
    <property type="component" value="Unassembled WGS sequence"/>
</dbReference>
<sequence length="123" mass="13782">GQLRDEPSHCDSAGGSPVQNPYPLVGYLLPTPTHLDWRGILARNISPSDSYQLLNRCGIRTRIGRVVPNPLHCSDPNNLKQIVQLLLLRSIVLQSRIIFLENQFNFIIYFRTSASDAVVITEA</sequence>
<evidence type="ECO:0000313" key="1">
    <source>
        <dbReference type="EMBL" id="KAG6942923.1"/>
    </source>
</evidence>
<reference evidence="1" key="1">
    <citation type="submission" date="2021-01" db="EMBL/GenBank/DDBJ databases">
        <title>Phytophthora aleatoria, a newly-described species from Pinus radiata is distinct from Phytophthora cactorum isolates based on comparative genomics.</title>
        <authorList>
            <person name="Mcdougal R."/>
            <person name="Panda P."/>
            <person name="Williams N."/>
            <person name="Studholme D.J."/>
        </authorList>
    </citation>
    <scope>NUCLEOTIDE SEQUENCE</scope>
    <source>
        <strain evidence="1">NZFS 3830</strain>
    </source>
</reference>
<comment type="caution">
    <text evidence="1">The sequence shown here is derived from an EMBL/GenBank/DDBJ whole genome shotgun (WGS) entry which is preliminary data.</text>
</comment>